<dbReference type="OrthoDB" id="5586at2759"/>
<sequence length="715" mass="80129">MYRPYADSYYVAPGFGMGSAYIGGAQCYPPVVGTPLVGGAVVAPGIGFGTPLKDNKNFDGYHYQNSGYTENNYQKNGGHQQQYLNNYRNPKINEVDDSFNDINSLQHSSFNNNNSFYDKGQFLHTNNISYNKVPTFSKKEEENHSHSLPIFENYLDISYNEAPNLNSYNQHPQHTTSSFYSSNHQYNPKQLFNNEDYQSPSKTNNLYLHHQSAAPPVSEKIPSLLTSVDTSCLDDILINADMSKSSSHWKSSFNGIREKYSNGYFNDSYNDHKNYSSTSHSLPRRNDTSNYLMKSTSYHTIASPRKIDDNKGLLQAAVERRVHESLELPSSYPSQGRKPGTDMGTFWLNTIRKSPIKQIMTAAERLEKLQEPAYVNSYHNSGDKIIKRTFISNTLPIKRSDNNSVASRKAIFSSPKSNEIIESRMSSYKSPTNHKNITSPHIDLSDLEDAVAQLTTKNEHHINNNSSSKIFSSSLSAGLHRFPIGDEYNNNNNNNRYNTTNKYLSNIHSPSPDSGGDISQSCPTDLPHPKPKHNLREQIINASIQSTPFINERQISPSRIIFPITNTGQVANKISNYEKKHSSPTPPNLLQLASQLNGNGMYPSNIDETSRSTSSSPCLSPVALSPKSSVFRTKPIIQFGANSYSSSSSHSNSTSPCTVNFQISTPTINGFQNNNNNTTKSYTLNTNNNIYKHQDPSTTYNVYQVSFNNKNIKKK</sequence>
<dbReference type="EMBL" id="LN609528">
    <property type="protein sequence ID" value="CEF62717.1"/>
    <property type="molecule type" value="Genomic_DNA"/>
</dbReference>
<dbReference type="WBParaSite" id="SRAE_1000098700.1">
    <property type="protein sequence ID" value="SRAE_1000098700.1"/>
    <property type="gene ID" value="WBGene00257587"/>
</dbReference>
<reference evidence="2 3" key="1">
    <citation type="submission" date="2014-09" db="EMBL/GenBank/DDBJ databases">
        <authorList>
            <person name="Martin A.A."/>
        </authorList>
    </citation>
    <scope>NUCLEOTIDE SEQUENCE</scope>
    <source>
        <strain evidence="3">ED321</strain>
        <strain evidence="2">ED321 Heterogonic</strain>
    </source>
</reference>
<accession>A0A090L3R9</accession>
<dbReference type="WormBase" id="SRAE_1000098700">
    <property type="protein sequence ID" value="SRP03278"/>
    <property type="gene ID" value="WBGene00257587"/>
</dbReference>
<name>A0A090L3R9_STRRB</name>
<evidence type="ECO:0000313" key="4">
    <source>
        <dbReference type="WBParaSite" id="SRAE_1000098700.1"/>
    </source>
</evidence>
<dbReference type="GeneID" id="36375082"/>
<feature type="region of interest" description="Disordered" evidence="1">
    <location>
        <begin position="508"/>
        <end position="530"/>
    </location>
</feature>
<proteinExistence type="predicted"/>
<feature type="region of interest" description="Disordered" evidence="1">
    <location>
        <begin position="166"/>
        <end position="203"/>
    </location>
</feature>
<keyword evidence="3" id="KW-1185">Reference proteome</keyword>
<gene>
    <name evidence="2 4 5" type="ORF">SRAE_1000098700</name>
</gene>
<evidence type="ECO:0000313" key="3">
    <source>
        <dbReference type="Proteomes" id="UP000035682"/>
    </source>
</evidence>
<reference evidence="4" key="2">
    <citation type="submission" date="2020-12" db="UniProtKB">
        <authorList>
            <consortium name="WormBaseParasite"/>
        </authorList>
    </citation>
    <scope>IDENTIFICATION</scope>
</reference>
<dbReference type="AlphaFoldDB" id="A0A090L3R9"/>
<dbReference type="RefSeq" id="XP_024501919.1">
    <property type="nucleotide sequence ID" value="XM_024647886.1"/>
</dbReference>
<feature type="compositionally biased region" description="Polar residues" evidence="1">
    <location>
        <begin position="508"/>
        <end position="523"/>
    </location>
</feature>
<dbReference type="STRING" id="34506.A0A090L3R9"/>
<dbReference type="Proteomes" id="UP000035682">
    <property type="component" value="Unplaced"/>
</dbReference>
<evidence type="ECO:0000256" key="1">
    <source>
        <dbReference type="SAM" id="MobiDB-lite"/>
    </source>
</evidence>
<evidence type="ECO:0000313" key="2">
    <source>
        <dbReference type="EMBL" id="CEF62717.1"/>
    </source>
</evidence>
<protein>
    <submittedName>
        <fullName evidence="2 4">Uncharacterized protein</fullName>
    </submittedName>
</protein>
<organism evidence="2">
    <name type="scientific">Strongyloides ratti</name>
    <name type="common">Parasitic roundworm</name>
    <dbReference type="NCBI Taxonomy" id="34506"/>
    <lineage>
        <taxon>Eukaryota</taxon>
        <taxon>Metazoa</taxon>
        <taxon>Ecdysozoa</taxon>
        <taxon>Nematoda</taxon>
        <taxon>Chromadorea</taxon>
        <taxon>Rhabditida</taxon>
        <taxon>Tylenchina</taxon>
        <taxon>Panagrolaimomorpha</taxon>
        <taxon>Strongyloidoidea</taxon>
        <taxon>Strongyloididae</taxon>
        <taxon>Strongyloides</taxon>
    </lineage>
</organism>
<evidence type="ECO:0000313" key="5">
    <source>
        <dbReference type="WormBase" id="SRAE_1000098700"/>
    </source>
</evidence>
<dbReference type="CTD" id="36375082"/>